<dbReference type="GO" id="GO:0042158">
    <property type="term" value="P:lipoprotein biosynthetic process"/>
    <property type="evidence" value="ECO:0007669"/>
    <property type="project" value="UniProtKB-UniRule"/>
</dbReference>
<dbReference type="OrthoDB" id="871140at2"/>
<keyword evidence="4 7" id="KW-0812">Transmembrane</keyword>
<comment type="catalytic activity">
    <reaction evidence="7">
        <text>L-cysteinyl-[prolipoprotein] + a 1,2-diacyl-sn-glycero-3-phospho-(1'-sn-glycerol) = an S-1,2-diacyl-sn-glyceryl-L-cysteinyl-[prolipoprotein] + sn-glycerol 1-phosphate + H(+)</text>
        <dbReference type="Rhea" id="RHEA:56712"/>
        <dbReference type="Rhea" id="RHEA-COMP:14679"/>
        <dbReference type="Rhea" id="RHEA-COMP:14680"/>
        <dbReference type="ChEBI" id="CHEBI:15378"/>
        <dbReference type="ChEBI" id="CHEBI:29950"/>
        <dbReference type="ChEBI" id="CHEBI:57685"/>
        <dbReference type="ChEBI" id="CHEBI:64716"/>
        <dbReference type="ChEBI" id="CHEBI:140658"/>
        <dbReference type="EC" id="2.5.1.145"/>
    </reaction>
</comment>
<feature type="transmembrane region" description="Helical" evidence="7">
    <location>
        <begin position="104"/>
        <end position="122"/>
    </location>
</feature>
<evidence type="ECO:0000256" key="4">
    <source>
        <dbReference type="ARBA" id="ARBA00022692"/>
    </source>
</evidence>
<comment type="pathway">
    <text evidence="7">Protein modification; lipoprotein biosynthesis (diacylglyceryl transfer).</text>
</comment>
<evidence type="ECO:0000256" key="2">
    <source>
        <dbReference type="ARBA" id="ARBA00022475"/>
    </source>
</evidence>
<feature type="transmembrane region" description="Helical" evidence="7">
    <location>
        <begin position="134"/>
        <end position="152"/>
    </location>
</feature>
<dbReference type="InterPro" id="IPR001640">
    <property type="entry name" value="Lgt"/>
</dbReference>
<gene>
    <name evidence="7" type="primary">lgt</name>
    <name evidence="8" type="ORF">GQF03_09685</name>
</gene>
<dbReference type="EMBL" id="WTVA01000004">
    <property type="protein sequence ID" value="MZR22604.1"/>
    <property type="molecule type" value="Genomic_DNA"/>
</dbReference>
<dbReference type="EC" id="2.5.1.145" evidence="7"/>
<dbReference type="PANTHER" id="PTHR30589:SF0">
    <property type="entry name" value="PHOSPHATIDYLGLYCEROL--PROLIPOPROTEIN DIACYLGLYCERYL TRANSFERASE"/>
    <property type="match status" value="1"/>
</dbReference>
<dbReference type="HAMAP" id="MF_01147">
    <property type="entry name" value="Lgt"/>
    <property type="match status" value="1"/>
</dbReference>
<name>A0A845MHW2_9PROT</name>
<comment type="similarity">
    <text evidence="1 7">Belongs to the Lgt family.</text>
</comment>
<comment type="caution">
    <text evidence="8">The sequence shown here is derived from an EMBL/GenBank/DDBJ whole genome shotgun (WGS) entry which is preliminary data.</text>
</comment>
<dbReference type="NCBIfam" id="TIGR00544">
    <property type="entry name" value="lgt"/>
    <property type="match status" value="1"/>
</dbReference>
<evidence type="ECO:0000256" key="3">
    <source>
        <dbReference type="ARBA" id="ARBA00022679"/>
    </source>
</evidence>
<feature type="transmembrane region" description="Helical" evidence="7">
    <location>
        <begin position="235"/>
        <end position="262"/>
    </location>
</feature>
<dbReference type="AlphaFoldDB" id="A0A845MHW2"/>
<organism evidence="8 9">
    <name type="scientific">Sneathiella chungangensis</name>
    <dbReference type="NCBI Taxonomy" id="1418234"/>
    <lineage>
        <taxon>Bacteria</taxon>
        <taxon>Pseudomonadati</taxon>
        <taxon>Pseudomonadota</taxon>
        <taxon>Alphaproteobacteria</taxon>
        <taxon>Sneathiellales</taxon>
        <taxon>Sneathiellaceae</taxon>
        <taxon>Sneathiella</taxon>
    </lineage>
</organism>
<dbReference type="UniPathway" id="UPA00664"/>
<feature type="transmembrane region" description="Helical" evidence="7">
    <location>
        <begin position="64"/>
        <end position="84"/>
    </location>
</feature>
<evidence type="ECO:0000256" key="1">
    <source>
        <dbReference type="ARBA" id="ARBA00007150"/>
    </source>
</evidence>
<proteinExistence type="inferred from homology"/>
<comment type="function">
    <text evidence="7">Catalyzes the transfer of the diacylglyceryl group from phosphatidylglycerol to the sulfhydryl group of the N-terminal cysteine of a prolipoprotein, the first step in the formation of mature lipoproteins.</text>
</comment>
<keyword evidence="5 7" id="KW-1133">Transmembrane helix</keyword>
<dbReference type="PANTHER" id="PTHR30589">
    <property type="entry name" value="PROLIPOPROTEIN DIACYLGLYCERYL TRANSFERASE"/>
    <property type="match status" value="1"/>
</dbReference>
<evidence type="ECO:0000313" key="8">
    <source>
        <dbReference type="EMBL" id="MZR22604.1"/>
    </source>
</evidence>
<keyword evidence="2 7" id="KW-1003">Cell membrane</keyword>
<reference evidence="8 9" key="1">
    <citation type="journal article" date="2014" name="Int. J. Syst. Evol. Microbiol.">
        <title>Sneathiella chungangensis sp. nov., isolated from a marine sand, and emended description of the genus Sneathiella.</title>
        <authorList>
            <person name="Siamphan C."/>
            <person name="Kim H."/>
            <person name="Lee J.S."/>
            <person name="Kim W."/>
        </authorList>
    </citation>
    <scope>NUCLEOTIDE SEQUENCE [LARGE SCALE GENOMIC DNA]</scope>
    <source>
        <strain evidence="8 9">KCTC 32476</strain>
    </source>
</reference>
<keyword evidence="9" id="KW-1185">Reference proteome</keyword>
<keyword evidence="8" id="KW-0449">Lipoprotein</keyword>
<evidence type="ECO:0000313" key="9">
    <source>
        <dbReference type="Proteomes" id="UP000445696"/>
    </source>
</evidence>
<dbReference type="PROSITE" id="PS01311">
    <property type="entry name" value="LGT"/>
    <property type="match status" value="1"/>
</dbReference>
<dbReference type="RefSeq" id="WP_161339064.1">
    <property type="nucleotide sequence ID" value="NZ_JBHSDG010000004.1"/>
</dbReference>
<evidence type="ECO:0000256" key="6">
    <source>
        <dbReference type="ARBA" id="ARBA00023136"/>
    </source>
</evidence>
<evidence type="ECO:0000256" key="5">
    <source>
        <dbReference type="ARBA" id="ARBA00022989"/>
    </source>
</evidence>
<keyword evidence="6 7" id="KW-0472">Membrane</keyword>
<dbReference type="Pfam" id="PF01790">
    <property type="entry name" value="LGT"/>
    <property type="match status" value="1"/>
</dbReference>
<sequence length="269" mass="30117">MIFSTLFSAVAFPEIDPVIFQIGPFAIRWYALAYVAGLIIGWQMMMRFARAEGSRISAKQVDDFLVWATLGVILGGRLGYVLFYKPDYYFSAPAEIFMVWQGGMSFHGGFLGVVLATILYCRQQKIAILDFGDLLATVVPIGLFFGRIANFINGELYGRTTDVPWGMVFPEGGDMPRHPSQLYEAFLEGAVLFILLIIFRRTRFAEKQGFIMGMFFAGYAVARSIVELFREPDAYLGFLIGGLTMGQLLSLPMLVIGLYFMFRSAPKTA</sequence>
<feature type="transmembrane region" description="Helical" evidence="7">
    <location>
        <begin position="182"/>
        <end position="199"/>
    </location>
</feature>
<feature type="transmembrane region" description="Helical" evidence="7">
    <location>
        <begin position="211"/>
        <end position="229"/>
    </location>
</feature>
<dbReference type="GO" id="GO:0008961">
    <property type="term" value="F:phosphatidylglycerol-prolipoprotein diacylglyceryl transferase activity"/>
    <property type="evidence" value="ECO:0007669"/>
    <property type="project" value="UniProtKB-UniRule"/>
</dbReference>
<comment type="subcellular location">
    <subcellularLocation>
        <location evidence="7">Cell membrane</location>
        <topology evidence="7">Multi-pass membrane protein</topology>
    </subcellularLocation>
</comment>
<protein>
    <recommendedName>
        <fullName evidence="7">Phosphatidylglycerol--prolipoprotein diacylglyceryl transferase</fullName>
        <ecNumber evidence="7">2.5.1.145</ecNumber>
    </recommendedName>
</protein>
<dbReference type="GO" id="GO:0005886">
    <property type="term" value="C:plasma membrane"/>
    <property type="evidence" value="ECO:0007669"/>
    <property type="project" value="UniProtKB-SubCell"/>
</dbReference>
<feature type="transmembrane region" description="Helical" evidence="7">
    <location>
        <begin position="27"/>
        <end position="44"/>
    </location>
</feature>
<dbReference type="Proteomes" id="UP000445696">
    <property type="component" value="Unassembled WGS sequence"/>
</dbReference>
<accession>A0A845MHW2</accession>
<evidence type="ECO:0000256" key="7">
    <source>
        <dbReference type="HAMAP-Rule" id="MF_01147"/>
    </source>
</evidence>
<feature type="binding site" evidence="7">
    <location>
        <position position="147"/>
    </location>
    <ligand>
        <name>a 1,2-diacyl-sn-glycero-3-phospho-(1'-sn-glycerol)</name>
        <dbReference type="ChEBI" id="CHEBI:64716"/>
    </ligand>
</feature>
<keyword evidence="3 7" id="KW-0808">Transferase</keyword>